<gene>
    <name evidence="2" type="ORF">BleG1_2790</name>
</gene>
<dbReference type="KEGG" id="ble:BleG1_2790"/>
<reference evidence="2 3" key="1">
    <citation type="journal article" date="2014" name="Gene">
        <title>A comparative genomic analysis of the alkalitolerant soil bacterium Bacillus lehensis G1.</title>
        <authorList>
            <person name="Noor Y.M."/>
            <person name="Samsulrizal N.H."/>
            <person name="Jema'on N.A."/>
            <person name="Low K.O."/>
            <person name="Ramli A.N."/>
            <person name="Alias N.I."/>
            <person name="Damis S.I."/>
            <person name="Fuzi S.F."/>
            <person name="Isa M.N."/>
            <person name="Murad A.M."/>
            <person name="Raih M.F."/>
            <person name="Bakar F.D."/>
            <person name="Najimudin N."/>
            <person name="Mahadi N.M."/>
            <person name="Illias R.M."/>
        </authorList>
    </citation>
    <scope>NUCLEOTIDE SEQUENCE [LARGE SCALE GENOMIC DNA]</scope>
    <source>
        <strain evidence="2 3">G1</strain>
    </source>
</reference>
<keyword evidence="3" id="KW-1185">Reference proteome</keyword>
<dbReference type="eggNOG" id="ENOG50331HF">
    <property type="taxonomic scope" value="Bacteria"/>
</dbReference>
<evidence type="ECO:0000256" key="1">
    <source>
        <dbReference type="SAM" id="MobiDB-lite"/>
    </source>
</evidence>
<dbReference type="STRING" id="1246626.BleG1_2790"/>
<name>A0A060M008_9BACI</name>
<dbReference type="Proteomes" id="UP000027142">
    <property type="component" value="Chromosome"/>
</dbReference>
<dbReference type="OrthoDB" id="2365803at2"/>
<dbReference type="PATRIC" id="fig|1246626.3.peg.2783"/>
<organism evidence="2 3">
    <name type="scientific">Shouchella lehensis G1</name>
    <dbReference type="NCBI Taxonomy" id="1246626"/>
    <lineage>
        <taxon>Bacteria</taxon>
        <taxon>Bacillati</taxon>
        <taxon>Bacillota</taxon>
        <taxon>Bacilli</taxon>
        <taxon>Bacillales</taxon>
        <taxon>Bacillaceae</taxon>
        <taxon>Shouchella</taxon>
    </lineage>
</organism>
<proteinExistence type="predicted"/>
<dbReference type="HOGENOM" id="CLU_184222_1_0_9"/>
<evidence type="ECO:0000313" key="3">
    <source>
        <dbReference type="Proteomes" id="UP000027142"/>
    </source>
</evidence>
<dbReference type="RefSeq" id="WP_038482093.1">
    <property type="nucleotide sequence ID" value="NZ_CP003923.1"/>
</dbReference>
<evidence type="ECO:0000313" key="2">
    <source>
        <dbReference type="EMBL" id="AIC95355.1"/>
    </source>
</evidence>
<protein>
    <submittedName>
        <fullName evidence="2">Uncharacterized protein</fullName>
    </submittedName>
</protein>
<dbReference type="EMBL" id="CP003923">
    <property type="protein sequence ID" value="AIC95355.1"/>
    <property type="molecule type" value="Genomic_DNA"/>
</dbReference>
<sequence length="73" mass="8834">MSKSKAKKQREKRIREGKRNPALNRGVYAMTDLATRKTKTKQEYMEQQRQKTRRFDESDEFFLVWTKVSLHNV</sequence>
<feature type="region of interest" description="Disordered" evidence="1">
    <location>
        <begin position="1"/>
        <end position="24"/>
    </location>
</feature>
<dbReference type="AlphaFoldDB" id="A0A060M008"/>
<accession>A0A060M008</accession>
<feature type="compositionally biased region" description="Basic residues" evidence="1">
    <location>
        <begin position="1"/>
        <end position="12"/>
    </location>
</feature>